<dbReference type="Proteomes" id="UP000001208">
    <property type="component" value="Chromosome"/>
</dbReference>
<evidence type="ECO:0000313" key="4">
    <source>
        <dbReference type="EMBL" id="ACF14270.1"/>
    </source>
</evidence>
<dbReference type="Gene3D" id="1.25.40.10">
    <property type="entry name" value="Tetratricopeptide repeat domain"/>
    <property type="match status" value="3"/>
</dbReference>
<dbReference type="InterPro" id="IPR019734">
    <property type="entry name" value="TPR_rpt"/>
</dbReference>
<organism evidence="4 5">
    <name type="scientific">Chloroherpeton thalassium (strain ATCC 35110 / GB-78)</name>
    <dbReference type="NCBI Taxonomy" id="517418"/>
    <lineage>
        <taxon>Bacteria</taxon>
        <taxon>Pseudomonadati</taxon>
        <taxon>Chlorobiota</taxon>
        <taxon>Chlorobiia</taxon>
        <taxon>Chlorobiales</taxon>
        <taxon>Chloroherpetonaceae</taxon>
        <taxon>Chloroherpeton</taxon>
    </lineage>
</organism>
<dbReference type="PANTHER" id="PTHR44943">
    <property type="entry name" value="CELLULOSE SYNTHASE OPERON PROTEIN C"/>
    <property type="match status" value="1"/>
</dbReference>
<evidence type="ECO:0000313" key="5">
    <source>
        <dbReference type="Proteomes" id="UP000001208"/>
    </source>
</evidence>
<dbReference type="Pfam" id="PF13432">
    <property type="entry name" value="TPR_16"/>
    <property type="match status" value="2"/>
</dbReference>
<proteinExistence type="predicted"/>
<dbReference type="Pfam" id="PF13414">
    <property type="entry name" value="TPR_11"/>
    <property type="match status" value="1"/>
</dbReference>
<reference evidence="4 5" key="1">
    <citation type="submission" date="2008-06" db="EMBL/GenBank/DDBJ databases">
        <title>Complete sequence of Chloroherpeton thalassium ATCC 35110.</title>
        <authorList>
            <consortium name="US DOE Joint Genome Institute"/>
            <person name="Lucas S."/>
            <person name="Copeland A."/>
            <person name="Lapidus A."/>
            <person name="Glavina del Rio T."/>
            <person name="Dalin E."/>
            <person name="Tice H."/>
            <person name="Bruce D."/>
            <person name="Goodwin L."/>
            <person name="Pitluck S."/>
            <person name="Schmutz J."/>
            <person name="Larimer F."/>
            <person name="Land M."/>
            <person name="Hauser L."/>
            <person name="Kyrpides N."/>
            <person name="Mikhailova N."/>
            <person name="Liu Z."/>
            <person name="Li T."/>
            <person name="Zhao F."/>
            <person name="Overmann J."/>
            <person name="Bryant D.A."/>
            <person name="Richardson P."/>
        </authorList>
    </citation>
    <scope>NUCLEOTIDE SEQUENCE [LARGE SCALE GENOMIC DNA]</scope>
    <source>
        <strain evidence="5">ATCC 35110 / GB-78</strain>
    </source>
</reference>
<feature type="repeat" description="TPR" evidence="3">
    <location>
        <begin position="199"/>
        <end position="232"/>
    </location>
</feature>
<dbReference type="STRING" id="517418.Ctha_1813"/>
<dbReference type="eggNOG" id="COG0457">
    <property type="taxonomic scope" value="Bacteria"/>
</dbReference>
<evidence type="ECO:0000256" key="3">
    <source>
        <dbReference type="PROSITE-ProRule" id="PRU00339"/>
    </source>
</evidence>
<feature type="repeat" description="TPR" evidence="3">
    <location>
        <begin position="233"/>
        <end position="266"/>
    </location>
</feature>
<dbReference type="InterPro" id="IPR011990">
    <property type="entry name" value="TPR-like_helical_dom_sf"/>
</dbReference>
<dbReference type="InterPro" id="IPR051685">
    <property type="entry name" value="Ycf3/AcsC/BcsC/TPR_MFPF"/>
</dbReference>
<accession>B3QTS2</accession>
<dbReference type="PROSITE" id="PS50005">
    <property type="entry name" value="TPR"/>
    <property type="match status" value="3"/>
</dbReference>
<dbReference type="EMBL" id="CP001100">
    <property type="protein sequence ID" value="ACF14270.1"/>
    <property type="molecule type" value="Genomic_DNA"/>
</dbReference>
<evidence type="ECO:0000256" key="2">
    <source>
        <dbReference type="ARBA" id="ARBA00022803"/>
    </source>
</evidence>
<dbReference type="HOGENOM" id="CLU_908397_0_0_10"/>
<feature type="repeat" description="TPR" evidence="3">
    <location>
        <begin position="113"/>
        <end position="146"/>
    </location>
</feature>
<dbReference type="SUPFAM" id="SSF48452">
    <property type="entry name" value="TPR-like"/>
    <property type="match status" value="1"/>
</dbReference>
<name>B3QTS2_CHLT3</name>
<dbReference type="PANTHER" id="PTHR44943:SF8">
    <property type="entry name" value="TPR REPEAT-CONTAINING PROTEIN MJ0263"/>
    <property type="match status" value="1"/>
</dbReference>
<keyword evidence="5" id="KW-1185">Reference proteome</keyword>
<dbReference type="SMART" id="SM00028">
    <property type="entry name" value="TPR"/>
    <property type="match status" value="5"/>
</dbReference>
<sequence length="323" mass="36949">MSFALLFAQACQTTSEVTTPKMPAENAHPDSLAKAFGLLYYKEGLSFLDARLYEKAIGKFREAEPYIMNSSVFHPTDRSTFQNSFGKAFFFSGKNDLAKLRFESAEELNPSNYEAYNNIGYLAFLDKNYERAELFYQKALQINPNDEIAQENLEILHRFQTGDLSWDAFGLYEKADNIENLEEKIRLYTELVEKSPLFYDAQNNLAVALFQAGEFEKALELFQQLTLIVPKYAMGHNNLGFVYLQLGKNSEAIEEFLRATALKPQFTLALTNLATAYYQAGNYTRAKQFAVQILEYDTYNSEARRIMQLSQTMLSAEKATESR</sequence>
<dbReference type="KEGG" id="cts:Ctha_1813"/>
<dbReference type="PROSITE" id="PS50293">
    <property type="entry name" value="TPR_REGION"/>
    <property type="match status" value="1"/>
</dbReference>
<keyword evidence="1" id="KW-0677">Repeat</keyword>
<keyword evidence="2 3" id="KW-0802">TPR repeat</keyword>
<protein>
    <submittedName>
        <fullName evidence="4">Tetratricopeptide TPR_2 repeat protein</fullName>
    </submittedName>
</protein>
<dbReference type="AlphaFoldDB" id="B3QTS2"/>
<evidence type="ECO:0000256" key="1">
    <source>
        <dbReference type="ARBA" id="ARBA00022737"/>
    </source>
</evidence>
<gene>
    <name evidence="4" type="ordered locus">Ctha_1813</name>
</gene>